<reference evidence="2 3" key="1">
    <citation type="submission" date="2021-06" db="EMBL/GenBank/DDBJ databases">
        <title>Sphingomonas sp. XMGL2, whole genome shotgun sequencing project.</title>
        <authorList>
            <person name="Zhao G."/>
            <person name="Shen L."/>
        </authorList>
    </citation>
    <scope>NUCLEOTIDE SEQUENCE [LARGE SCALE GENOMIC DNA]</scope>
    <source>
        <strain evidence="2 3">XMGL2</strain>
    </source>
</reference>
<protein>
    <submittedName>
        <fullName evidence="2">Uncharacterized protein</fullName>
    </submittedName>
</protein>
<accession>A0ABS6BI17</accession>
<organism evidence="2 3">
    <name type="scientific">Sphingomonas quercus</name>
    <dbReference type="NCBI Taxonomy" id="2842451"/>
    <lineage>
        <taxon>Bacteria</taxon>
        <taxon>Pseudomonadati</taxon>
        <taxon>Pseudomonadota</taxon>
        <taxon>Alphaproteobacteria</taxon>
        <taxon>Sphingomonadales</taxon>
        <taxon>Sphingomonadaceae</taxon>
        <taxon>Sphingomonas</taxon>
    </lineage>
</organism>
<name>A0ABS6BI17_9SPHN</name>
<dbReference type="EMBL" id="JAHKRT010000004">
    <property type="protein sequence ID" value="MBU3077955.1"/>
    <property type="molecule type" value="Genomic_DNA"/>
</dbReference>
<feature type="region of interest" description="Disordered" evidence="1">
    <location>
        <begin position="1"/>
        <end position="22"/>
    </location>
</feature>
<proteinExistence type="predicted"/>
<dbReference type="CDD" id="cd09598">
    <property type="entry name" value="M4_like"/>
    <property type="match status" value="1"/>
</dbReference>
<evidence type="ECO:0000313" key="3">
    <source>
        <dbReference type="Proteomes" id="UP000776276"/>
    </source>
</evidence>
<sequence>MATSEKPSYDWQKHRPAPYPKPATRKLRAYAFDPQSSTDLATANINNAVISLPWEQPWEHPVTPGPCGEYIEVIDHDPASGLFYDPVDLNDPALLQEGLPASEGRPQFHQQMVYAVAMKTVRSFERALGRTIYWARELPPPTRTETVEARAEKRTEVVQRLRIYPHALRERNAYYSPDKTAILFGYFQPQDVQMGDRWVFTCLSQDIIAHETTHALLHGVHRRSVQRSNLDTLAFHEGFADIVALLQHFTMVDVLRQQIAQNAGSLRTTSLLNSLAGQFGKALGRRSGALRTALDLVQQDAQAAANASPEERARRTAATTLTDRVREAHDRGGFLVAAVFDAFVTIYERRTADLMRLARDGGLRSGDDLSPDLVGRLASEAAKIADHVLRMCVRALDYVPPVDMTFGEYLRAIITADTDLVPEDPFCYRVAFAQAFRRRGIVPEGSLSMSPDSLVWNRPDSNDLPTGQQGRGLFTNLLERLVFDNSFGQMKDEDGRPIDFSKPGGNFREINARVVRTNQINAHRWLNIDSEEDHLWERLLGVKLQSTGQLKARGERPLETVHWRTRRKDGEREPLVQIYSARVARRSGPDGQELNQLVLQVVQKRDGYFDPARQARADRGEPVEGRPDFWFRGGSTLLIDLRDGQLRHSVRKSIQTEDDARLHRQRQFEMGRDGRPELLYPHSGPQLDKEPFAMIHRG</sequence>
<comment type="caution">
    <text evidence="2">The sequence shown here is derived from an EMBL/GenBank/DDBJ whole genome shotgun (WGS) entry which is preliminary data.</text>
</comment>
<gene>
    <name evidence="2" type="ORF">KOF26_08770</name>
</gene>
<feature type="region of interest" description="Disordered" evidence="1">
    <location>
        <begin position="671"/>
        <end position="690"/>
    </location>
</feature>
<dbReference type="Proteomes" id="UP000776276">
    <property type="component" value="Unassembled WGS sequence"/>
</dbReference>
<evidence type="ECO:0000313" key="2">
    <source>
        <dbReference type="EMBL" id="MBU3077955.1"/>
    </source>
</evidence>
<dbReference type="RefSeq" id="WP_216323336.1">
    <property type="nucleotide sequence ID" value="NZ_JAHKRT010000004.1"/>
</dbReference>
<evidence type="ECO:0000256" key="1">
    <source>
        <dbReference type="SAM" id="MobiDB-lite"/>
    </source>
</evidence>
<keyword evidence="3" id="KW-1185">Reference proteome</keyword>